<dbReference type="Pfam" id="PF03171">
    <property type="entry name" value="2OG-FeII_Oxy"/>
    <property type="match status" value="1"/>
</dbReference>
<keyword evidence="2" id="KW-0479">Metal-binding</keyword>
<dbReference type="InterPro" id="IPR027443">
    <property type="entry name" value="IPNS-like_sf"/>
</dbReference>
<keyword evidence="2" id="KW-0408">Iron</keyword>
<evidence type="ECO:0000256" key="1">
    <source>
        <dbReference type="ARBA" id="ARBA00008056"/>
    </source>
</evidence>
<dbReference type="PROSITE" id="PS51471">
    <property type="entry name" value="FE2OG_OXY"/>
    <property type="match status" value="1"/>
</dbReference>
<comment type="similarity">
    <text evidence="1 2">Belongs to the iron/ascorbate-dependent oxidoreductase family.</text>
</comment>
<gene>
    <name evidence="4" type="ORF">BDV96DRAFT_607920</name>
</gene>
<dbReference type="GO" id="GO:0046872">
    <property type="term" value="F:metal ion binding"/>
    <property type="evidence" value="ECO:0007669"/>
    <property type="project" value="UniProtKB-KW"/>
</dbReference>
<feature type="domain" description="Fe2OG dioxygenase" evidence="3">
    <location>
        <begin position="185"/>
        <end position="285"/>
    </location>
</feature>
<dbReference type="SUPFAM" id="SSF51197">
    <property type="entry name" value="Clavaminate synthase-like"/>
    <property type="match status" value="1"/>
</dbReference>
<sequence>MFNYTLGAMDTFEASIGTLSCNKLLEGDSGTTSRLLQLCKDDGFLYLQLDDPRIEIDTLWKDLEDFTISLFSLTEEEKTQYHFTQTGRPSTSGFKLAGKETGAVKGKKDAYEIYLIPYNEWMATEYQLPLVCPELVQRHRSLLSTYMRNCHELGLLILERLSTAMGYEDTSELGQHHQSGVASTSSLSLLKYLVHRSDGPNIGHVPHTDIGSLTLLHTTQSGLQVFDAPTKSWMFVKPQNNSLLINVGDSLHLLSGGLLKSSLHRVYPHPDVQANKYSCIYFMRPIEDTSITMPDGSILTSSEWHNRKFGLFAASEPQQAKDGGKGILLGQLY</sequence>
<organism evidence="4 5">
    <name type="scientific">Lophiotrema nucula</name>
    <dbReference type="NCBI Taxonomy" id="690887"/>
    <lineage>
        <taxon>Eukaryota</taxon>
        <taxon>Fungi</taxon>
        <taxon>Dikarya</taxon>
        <taxon>Ascomycota</taxon>
        <taxon>Pezizomycotina</taxon>
        <taxon>Dothideomycetes</taxon>
        <taxon>Pleosporomycetidae</taxon>
        <taxon>Pleosporales</taxon>
        <taxon>Lophiotremataceae</taxon>
        <taxon>Lophiotrema</taxon>
    </lineage>
</organism>
<proteinExistence type="inferred from homology"/>
<evidence type="ECO:0000256" key="2">
    <source>
        <dbReference type="RuleBase" id="RU003682"/>
    </source>
</evidence>
<dbReference type="OrthoDB" id="288590at2759"/>
<dbReference type="InterPro" id="IPR005123">
    <property type="entry name" value="Oxoglu/Fe-dep_dioxygenase_dom"/>
</dbReference>
<dbReference type="GO" id="GO:0016491">
    <property type="term" value="F:oxidoreductase activity"/>
    <property type="evidence" value="ECO:0007669"/>
    <property type="project" value="UniProtKB-KW"/>
</dbReference>
<keyword evidence="5" id="KW-1185">Reference proteome</keyword>
<accession>A0A6A5YFX9</accession>
<reference evidence="4" key="1">
    <citation type="journal article" date="2020" name="Stud. Mycol.">
        <title>101 Dothideomycetes genomes: a test case for predicting lifestyles and emergence of pathogens.</title>
        <authorList>
            <person name="Haridas S."/>
            <person name="Albert R."/>
            <person name="Binder M."/>
            <person name="Bloem J."/>
            <person name="Labutti K."/>
            <person name="Salamov A."/>
            <person name="Andreopoulos B."/>
            <person name="Baker S."/>
            <person name="Barry K."/>
            <person name="Bills G."/>
            <person name="Bluhm B."/>
            <person name="Cannon C."/>
            <person name="Castanera R."/>
            <person name="Culley D."/>
            <person name="Daum C."/>
            <person name="Ezra D."/>
            <person name="Gonzalez J."/>
            <person name="Henrissat B."/>
            <person name="Kuo A."/>
            <person name="Liang C."/>
            <person name="Lipzen A."/>
            <person name="Lutzoni F."/>
            <person name="Magnuson J."/>
            <person name="Mondo S."/>
            <person name="Nolan M."/>
            <person name="Ohm R."/>
            <person name="Pangilinan J."/>
            <person name="Park H.-J."/>
            <person name="Ramirez L."/>
            <person name="Alfaro M."/>
            <person name="Sun H."/>
            <person name="Tritt A."/>
            <person name="Yoshinaga Y."/>
            <person name="Zwiers L.-H."/>
            <person name="Turgeon B."/>
            <person name="Goodwin S."/>
            <person name="Spatafora J."/>
            <person name="Crous P."/>
            <person name="Grigoriev I."/>
        </authorList>
    </citation>
    <scope>NUCLEOTIDE SEQUENCE</scope>
    <source>
        <strain evidence="4">CBS 627.86</strain>
    </source>
</reference>
<dbReference type="Proteomes" id="UP000799770">
    <property type="component" value="Unassembled WGS sequence"/>
</dbReference>
<name>A0A6A5YFX9_9PLEO</name>
<keyword evidence="2" id="KW-0560">Oxidoreductase</keyword>
<evidence type="ECO:0000313" key="5">
    <source>
        <dbReference type="Proteomes" id="UP000799770"/>
    </source>
</evidence>
<dbReference type="InterPro" id="IPR044861">
    <property type="entry name" value="IPNS-like_FE2OG_OXY"/>
</dbReference>
<evidence type="ECO:0000313" key="4">
    <source>
        <dbReference type="EMBL" id="KAF2105810.1"/>
    </source>
</evidence>
<dbReference type="Gene3D" id="2.60.120.330">
    <property type="entry name" value="B-lactam Antibiotic, Isopenicillin N Synthase, Chain"/>
    <property type="match status" value="1"/>
</dbReference>
<dbReference type="InterPro" id="IPR050231">
    <property type="entry name" value="Iron_ascorbate_oxido_reductase"/>
</dbReference>
<dbReference type="PANTHER" id="PTHR47990">
    <property type="entry name" value="2-OXOGLUTARATE (2OG) AND FE(II)-DEPENDENT OXYGENASE SUPERFAMILY PROTEIN-RELATED"/>
    <property type="match status" value="1"/>
</dbReference>
<protein>
    <recommendedName>
        <fullName evidence="3">Fe2OG dioxygenase domain-containing protein</fullName>
    </recommendedName>
</protein>
<dbReference type="AlphaFoldDB" id="A0A6A5YFX9"/>
<evidence type="ECO:0000259" key="3">
    <source>
        <dbReference type="PROSITE" id="PS51471"/>
    </source>
</evidence>
<dbReference type="EMBL" id="ML977371">
    <property type="protein sequence ID" value="KAF2105810.1"/>
    <property type="molecule type" value="Genomic_DNA"/>
</dbReference>